<evidence type="ECO:0000313" key="2">
    <source>
        <dbReference type="EMBL" id="MBB6500709.1"/>
    </source>
</evidence>
<name>A0A7X0J4W1_9SPHI</name>
<reference evidence="2 3" key="1">
    <citation type="submission" date="2020-08" db="EMBL/GenBank/DDBJ databases">
        <title>Genomic Encyclopedia of Type Strains, Phase IV (KMG-V): Genome sequencing to study the core and pangenomes of soil and plant-associated prokaryotes.</title>
        <authorList>
            <person name="Whitman W."/>
        </authorList>
    </citation>
    <scope>NUCLEOTIDE SEQUENCE [LARGE SCALE GENOMIC DNA]</scope>
    <source>
        <strain evidence="2 3">M2T3</strain>
    </source>
</reference>
<keyword evidence="1" id="KW-0472">Membrane</keyword>
<dbReference type="AlphaFoldDB" id="A0A7X0J4W1"/>
<dbReference type="EMBL" id="JACHCC010000007">
    <property type="protein sequence ID" value="MBB6500709.1"/>
    <property type="molecule type" value="Genomic_DNA"/>
</dbReference>
<evidence type="ECO:0000313" key="3">
    <source>
        <dbReference type="Proteomes" id="UP000521017"/>
    </source>
</evidence>
<keyword evidence="1" id="KW-1133">Transmembrane helix</keyword>
<proteinExistence type="predicted"/>
<protein>
    <submittedName>
        <fullName evidence="2">Ribosomal protein L7/L12</fullName>
    </submittedName>
</protein>
<keyword evidence="1" id="KW-0812">Transmembrane</keyword>
<dbReference type="InterPro" id="IPR014719">
    <property type="entry name" value="Ribosomal_bL12_C/ClpS-like"/>
</dbReference>
<dbReference type="RefSeq" id="WP_184625766.1">
    <property type="nucleotide sequence ID" value="NZ_JACHCC010000007.1"/>
</dbReference>
<dbReference type="Gene3D" id="3.30.1390.10">
    <property type="match status" value="2"/>
</dbReference>
<organism evidence="2 3">
    <name type="scientific">Pedobacter cryoconitis</name>
    <dbReference type="NCBI Taxonomy" id="188932"/>
    <lineage>
        <taxon>Bacteria</taxon>
        <taxon>Pseudomonadati</taxon>
        <taxon>Bacteroidota</taxon>
        <taxon>Sphingobacteriia</taxon>
        <taxon>Sphingobacteriales</taxon>
        <taxon>Sphingobacteriaceae</taxon>
        <taxon>Pedobacter</taxon>
    </lineage>
</organism>
<evidence type="ECO:0000256" key="1">
    <source>
        <dbReference type="SAM" id="Phobius"/>
    </source>
</evidence>
<sequence length="165" mass="18571">MILPKEIEEEVRLLLSQNKKIAAVKLVHTFFKCGLKEALDIVENISRGQAIFVADTRDIDSEILFYLSQGKKLQAVKIYKDFARVSLSESKEYVEALEHGGASATHSLKPSSPMNARDTQIDQILADQHLKPISPGSRGSTSSFSRFLFFIILLIAIAFFLFYIF</sequence>
<comment type="caution">
    <text evidence="2">The sequence shown here is derived from an EMBL/GenBank/DDBJ whole genome shotgun (WGS) entry which is preliminary data.</text>
</comment>
<accession>A0A7X0J4W1</accession>
<feature type="transmembrane region" description="Helical" evidence="1">
    <location>
        <begin position="147"/>
        <end position="164"/>
    </location>
</feature>
<keyword evidence="2" id="KW-0687">Ribonucleoprotein</keyword>
<dbReference type="Proteomes" id="UP000521017">
    <property type="component" value="Unassembled WGS sequence"/>
</dbReference>
<gene>
    <name evidence="2" type="ORF">HDF25_002868</name>
</gene>
<keyword evidence="2" id="KW-0689">Ribosomal protein</keyword>
<dbReference type="GO" id="GO:0005840">
    <property type="term" value="C:ribosome"/>
    <property type="evidence" value="ECO:0007669"/>
    <property type="project" value="UniProtKB-KW"/>
</dbReference>